<evidence type="ECO:0000313" key="3">
    <source>
        <dbReference type="Proteomes" id="UP001172673"/>
    </source>
</evidence>
<dbReference type="AlphaFoldDB" id="A0AA39CG30"/>
<dbReference type="Proteomes" id="UP001172673">
    <property type="component" value="Unassembled WGS sequence"/>
</dbReference>
<feature type="region of interest" description="Disordered" evidence="1">
    <location>
        <begin position="1"/>
        <end position="27"/>
    </location>
</feature>
<name>A0AA39CG30_9EURO</name>
<organism evidence="2 3">
    <name type="scientific">Cladophialophora chaetospira</name>
    <dbReference type="NCBI Taxonomy" id="386627"/>
    <lineage>
        <taxon>Eukaryota</taxon>
        <taxon>Fungi</taxon>
        <taxon>Dikarya</taxon>
        <taxon>Ascomycota</taxon>
        <taxon>Pezizomycotina</taxon>
        <taxon>Eurotiomycetes</taxon>
        <taxon>Chaetothyriomycetidae</taxon>
        <taxon>Chaetothyriales</taxon>
        <taxon>Herpotrichiellaceae</taxon>
        <taxon>Cladophialophora</taxon>
    </lineage>
</organism>
<accession>A0AA39CG30</accession>
<protein>
    <submittedName>
        <fullName evidence="2">Uncharacterized protein</fullName>
    </submittedName>
</protein>
<gene>
    <name evidence="2" type="ORF">H2200_008965</name>
</gene>
<comment type="caution">
    <text evidence="2">The sequence shown here is derived from an EMBL/GenBank/DDBJ whole genome shotgun (WGS) entry which is preliminary data.</text>
</comment>
<keyword evidence="3" id="KW-1185">Reference proteome</keyword>
<proteinExistence type="predicted"/>
<sequence length="64" mass="6891">MPTGQLGKAEDNQHAPLLGARREGTVETNRAQVVPTTLSTDAFPNEPQLVQADFSAKPPLMICM</sequence>
<evidence type="ECO:0000256" key="1">
    <source>
        <dbReference type="SAM" id="MobiDB-lite"/>
    </source>
</evidence>
<reference evidence="2" key="1">
    <citation type="submission" date="2022-10" db="EMBL/GenBank/DDBJ databases">
        <title>Culturing micro-colonial fungi from biological soil crusts in the Mojave desert and describing Neophaeococcomyces mojavensis, and introducing the new genera and species Taxawa tesnikishii.</title>
        <authorList>
            <person name="Kurbessoian T."/>
            <person name="Stajich J.E."/>
        </authorList>
    </citation>
    <scope>NUCLEOTIDE SEQUENCE</scope>
    <source>
        <strain evidence="2">TK_41</strain>
    </source>
</reference>
<dbReference type="EMBL" id="JAPDRK010000013">
    <property type="protein sequence ID" value="KAJ9606954.1"/>
    <property type="molecule type" value="Genomic_DNA"/>
</dbReference>
<evidence type="ECO:0000313" key="2">
    <source>
        <dbReference type="EMBL" id="KAJ9606954.1"/>
    </source>
</evidence>